<dbReference type="AlphaFoldDB" id="A0ABD2MYL2"/>
<keyword evidence="2" id="KW-1185">Reference proteome</keyword>
<dbReference type="PANTHER" id="PTHR37984">
    <property type="entry name" value="PROTEIN CBG26694"/>
    <property type="match status" value="1"/>
</dbReference>
<name>A0ABD2MYL2_9CUCU</name>
<organism evidence="1 2">
    <name type="scientific">Cryptolaemus montrouzieri</name>
    <dbReference type="NCBI Taxonomy" id="559131"/>
    <lineage>
        <taxon>Eukaryota</taxon>
        <taxon>Metazoa</taxon>
        <taxon>Ecdysozoa</taxon>
        <taxon>Arthropoda</taxon>
        <taxon>Hexapoda</taxon>
        <taxon>Insecta</taxon>
        <taxon>Pterygota</taxon>
        <taxon>Neoptera</taxon>
        <taxon>Endopterygota</taxon>
        <taxon>Coleoptera</taxon>
        <taxon>Polyphaga</taxon>
        <taxon>Cucujiformia</taxon>
        <taxon>Coccinelloidea</taxon>
        <taxon>Coccinellidae</taxon>
        <taxon>Scymninae</taxon>
        <taxon>Scymnini</taxon>
        <taxon>Cryptolaemus</taxon>
    </lineage>
</organism>
<evidence type="ECO:0000313" key="1">
    <source>
        <dbReference type="EMBL" id="KAL3271536.1"/>
    </source>
</evidence>
<protein>
    <submittedName>
        <fullName evidence="1">Uncharacterized protein</fullName>
    </submittedName>
</protein>
<comment type="caution">
    <text evidence="1">The sequence shown here is derived from an EMBL/GenBank/DDBJ whole genome shotgun (WGS) entry which is preliminary data.</text>
</comment>
<reference evidence="1 2" key="1">
    <citation type="journal article" date="2021" name="BMC Biol.">
        <title>Horizontally acquired antibacterial genes associated with adaptive radiation of ladybird beetles.</title>
        <authorList>
            <person name="Li H.S."/>
            <person name="Tang X.F."/>
            <person name="Huang Y.H."/>
            <person name="Xu Z.Y."/>
            <person name="Chen M.L."/>
            <person name="Du X.Y."/>
            <person name="Qiu B.Y."/>
            <person name="Chen P.T."/>
            <person name="Zhang W."/>
            <person name="Slipinski A."/>
            <person name="Escalona H.E."/>
            <person name="Waterhouse R.M."/>
            <person name="Zwick A."/>
            <person name="Pang H."/>
        </authorList>
    </citation>
    <scope>NUCLEOTIDE SEQUENCE [LARGE SCALE GENOMIC DNA]</scope>
    <source>
        <strain evidence="1">SYSU2018</strain>
    </source>
</reference>
<dbReference type="PANTHER" id="PTHR37984:SF5">
    <property type="entry name" value="PROTEIN NYNRIN-LIKE"/>
    <property type="match status" value="1"/>
</dbReference>
<proteinExistence type="predicted"/>
<sequence>MKHINERDNLMADYFSRAPMKVRVIDEEDKERSEYFNFVTTFAEWPIDFEMVAKETEKDSLLREILQKIAKGVWLECKDKEMQQSFRRRDELRKKNRMLVCGYRVVIPKSLQERLVRGCIRHTLSS</sequence>
<dbReference type="InterPro" id="IPR050951">
    <property type="entry name" value="Retrovirus_Pol_polyprotein"/>
</dbReference>
<evidence type="ECO:0000313" key="2">
    <source>
        <dbReference type="Proteomes" id="UP001516400"/>
    </source>
</evidence>
<gene>
    <name evidence="1" type="ORF">HHI36_022013</name>
</gene>
<accession>A0ABD2MYL2</accession>
<dbReference type="EMBL" id="JABFTP020000042">
    <property type="protein sequence ID" value="KAL3271536.1"/>
    <property type="molecule type" value="Genomic_DNA"/>
</dbReference>
<dbReference type="Proteomes" id="UP001516400">
    <property type="component" value="Unassembled WGS sequence"/>
</dbReference>